<dbReference type="PANTHER" id="PTHR36109">
    <property type="entry name" value="MEMBRANE PROTEIN-RELATED"/>
    <property type="match status" value="1"/>
</dbReference>
<proteinExistence type="predicted"/>
<accession>A0A846TQ17</accession>
<dbReference type="InterPro" id="IPR052948">
    <property type="entry name" value="Low_temp-induced_all0457"/>
</dbReference>
<evidence type="ECO:0000313" key="3">
    <source>
        <dbReference type="Proteomes" id="UP000587942"/>
    </source>
</evidence>
<dbReference type="PANTHER" id="PTHR36109:SF2">
    <property type="entry name" value="MEMBRANE PROTEIN"/>
    <property type="match status" value="1"/>
</dbReference>
<dbReference type="EMBL" id="JAAVUM010000015">
    <property type="protein sequence ID" value="NKE07377.1"/>
    <property type="molecule type" value="Genomic_DNA"/>
</dbReference>
<evidence type="ECO:0000313" key="2">
    <source>
        <dbReference type="EMBL" id="NKE07377.1"/>
    </source>
</evidence>
<name>A0A846TQ17_9BACI</name>
<gene>
    <name evidence="2" type="ORF">GWK17_18165</name>
</gene>
<dbReference type="Proteomes" id="UP000587942">
    <property type="component" value="Unassembled WGS sequence"/>
</dbReference>
<dbReference type="AlphaFoldDB" id="A0A846TQ17"/>
<sequence length="182" mass="18720">MSMEKTIVGGVFRDSDEAIGAIRRLKEMGFDTNDLSIFAKDDDKLENIEDQTDVDVIENDSGLGKNAGKGAGIGAGTGGVLGGIAGLIAEIGLLSIPGIGVLAAAGPLATTLSGAAIGATGGGIVGALTGAGVTEDDAKEYEKYLKEGNILVLVEVDEERREEIHTTFRDSNSLNTDMYVTS</sequence>
<protein>
    <submittedName>
        <fullName evidence="2">Low temperature-induced protein</fullName>
    </submittedName>
</protein>
<evidence type="ECO:0000259" key="1">
    <source>
        <dbReference type="Pfam" id="PF11181"/>
    </source>
</evidence>
<dbReference type="InterPro" id="IPR025889">
    <property type="entry name" value="GSP17M-like_dom"/>
</dbReference>
<dbReference type="Pfam" id="PF11181">
    <property type="entry name" value="YflT"/>
    <property type="match status" value="1"/>
</dbReference>
<organism evidence="2 3">
    <name type="scientific">Mesobacillus selenatarsenatis</name>
    <dbReference type="NCBI Taxonomy" id="388741"/>
    <lineage>
        <taxon>Bacteria</taxon>
        <taxon>Bacillati</taxon>
        <taxon>Bacillota</taxon>
        <taxon>Bacilli</taxon>
        <taxon>Bacillales</taxon>
        <taxon>Bacillaceae</taxon>
        <taxon>Mesobacillus</taxon>
    </lineage>
</organism>
<comment type="caution">
    <text evidence="2">The sequence shown here is derived from an EMBL/GenBank/DDBJ whole genome shotgun (WGS) entry which is preliminary data.</text>
</comment>
<feature type="domain" description="General stress protein 17M-like" evidence="1">
    <location>
        <begin position="10"/>
        <end position="58"/>
    </location>
</feature>
<reference evidence="2 3" key="1">
    <citation type="submission" date="2020-03" db="EMBL/GenBank/DDBJ databases">
        <authorList>
            <person name="Sun Q."/>
        </authorList>
    </citation>
    <scope>NUCLEOTIDE SEQUENCE [LARGE SCALE GENOMIC DNA]</scope>
    <source>
        <strain evidence="2 3">KACC 21451</strain>
    </source>
</reference>